<evidence type="ECO:0000256" key="1">
    <source>
        <dbReference type="SAM" id="Coils"/>
    </source>
</evidence>
<dbReference type="EMBL" id="CP051677">
    <property type="protein sequence ID" value="QJD79369.1"/>
    <property type="molecule type" value="Genomic_DNA"/>
</dbReference>
<evidence type="ECO:0000313" key="2">
    <source>
        <dbReference type="EMBL" id="QJD77188.1"/>
    </source>
</evidence>
<sequence length="109" mass="13050">MSIYRAEIAQPADIQQYLHISLKELRQLNRWYYKHRLAPFLYPYRYFKRMKKHNQEAYIKALERRLSATEAENQHLKLKAEAFEAAIQIAEEQLQIKILKKSGTKPSTN</sequence>
<proteinExistence type="predicted"/>
<dbReference type="Proteomes" id="UP000501128">
    <property type="component" value="Chromosome"/>
</dbReference>
<reference evidence="3 4" key="1">
    <citation type="submission" date="2020-04" db="EMBL/GenBank/DDBJ databases">
        <title>Genome sequencing of novel species.</title>
        <authorList>
            <person name="Heo J."/>
            <person name="Kim S.-J."/>
            <person name="Kim J.-S."/>
            <person name="Hong S.-B."/>
            <person name="Kwon S.-W."/>
        </authorList>
    </citation>
    <scope>NUCLEOTIDE SEQUENCE [LARGE SCALE GENOMIC DNA]</scope>
    <source>
        <strain evidence="3 4">CJU-R4</strain>
    </source>
</reference>
<gene>
    <name evidence="2" type="ORF">HH216_01205</name>
    <name evidence="3" type="ORF">HH216_13820</name>
</gene>
<protein>
    <submittedName>
        <fullName evidence="3">Uncharacterized protein</fullName>
    </submittedName>
</protein>
<dbReference type="KEGG" id="srho:HH216_13820"/>
<accession>A0A7L5DLM1</accession>
<dbReference type="KEGG" id="srho:HH216_01205"/>
<organism evidence="3 4">
    <name type="scientific">Spirosoma rhododendri</name>
    <dbReference type="NCBI Taxonomy" id="2728024"/>
    <lineage>
        <taxon>Bacteria</taxon>
        <taxon>Pseudomonadati</taxon>
        <taxon>Bacteroidota</taxon>
        <taxon>Cytophagia</taxon>
        <taxon>Cytophagales</taxon>
        <taxon>Cytophagaceae</taxon>
        <taxon>Spirosoma</taxon>
    </lineage>
</organism>
<name>A0A7L5DLM1_9BACT</name>
<evidence type="ECO:0000313" key="4">
    <source>
        <dbReference type="Proteomes" id="UP000501128"/>
    </source>
</evidence>
<dbReference type="AlphaFoldDB" id="A0A7L5DLM1"/>
<feature type="coiled-coil region" evidence="1">
    <location>
        <begin position="52"/>
        <end position="93"/>
    </location>
</feature>
<keyword evidence="4" id="KW-1185">Reference proteome</keyword>
<keyword evidence="1" id="KW-0175">Coiled coil</keyword>
<dbReference type="EMBL" id="CP051677">
    <property type="protein sequence ID" value="QJD77188.1"/>
    <property type="molecule type" value="Genomic_DNA"/>
</dbReference>
<evidence type="ECO:0000313" key="3">
    <source>
        <dbReference type="EMBL" id="QJD79369.1"/>
    </source>
</evidence>
<dbReference type="RefSeq" id="WP_169549131.1">
    <property type="nucleotide sequence ID" value="NZ_CP051677.1"/>
</dbReference>